<sequence>MSAHQLLSWRFRAGGPAPWFGGRPGLCVDQEAPMAKTDDKNARLPKAKDTASPVVSGADDVARFLAAARAMPPARPADGRGRLAFALDATGSRQPTWTLACDIQADMFASAAAHGGLDMQIVYYRGQGECRASPFVKDAVTLGALMRRIACQGGLTQIHRVLAHLSREAERSGLKAAVFVGDAMEEDAARLIEAAGQLALRGVRLFMFQEGRDSRVEEVFRTLADVTSGAYCRFDAHAPDELRQLLSAVAAYAAGGRLALANRRDAGARLLIAALGR</sequence>
<reference evidence="1 2" key="1">
    <citation type="submission" date="2007-07" db="EMBL/GenBank/DDBJ databases">
        <title>Complete sequence of chromosome of Xanthobacter autotrophicus Py2.</title>
        <authorList>
            <consortium name="US DOE Joint Genome Institute"/>
            <person name="Copeland A."/>
            <person name="Lucas S."/>
            <person name="Lapidus A."/>
            <person name="Barry K."/>
            <person name="Glavina del Rio T."/>
            <person name="Hammon N."/>
            <person name="Israni S."/>
            <person name="Dalin E."/>
            <person name="Tice H."/>
            <person name="Pitluck S."/>
            <person name="Sims D."/>
            <person name="Brettin T."/>
            <person name="Bruce D."/>
            <person name="Detter J.C."/>
            <person name="Han C."/>
            <person name="Tapia R."/>
            <person name="Brainard J."/>
            <person name="Schmutz J."/>
            <person name="Larimer F."/>
            <person name="Land M."/>
            <person name="Hauser L."/>
            <person name="Kyrpides N."/>
            <person name="Kim E."/>
            <person name="Ensigns S.A."/>
            <person name="Richardson P."/>
        </authorList>
    </citation>
    <scope>NUCLEOTIDE SEQUENCE [LARGE SCALE GENOMIC DNA]</scope>
    <source>
        <strain evidence="2">ATCC BAA-1158 / Py2</strain>
    </source>
</reference>
<evidence type="ECO:0000313" key="1">
    <source>
        <dbReference type="EMBL" id="ABS69762.1"/>
    </source>
</evidence>
<dbReference type="STRING" id="78245.Xaut_4541"/>
<dbReference type="SUPFAM" id="SSF53300">
    <property type="entry name" value="vWA-like"/>
    <property type="match status" value="1"/>
</dbReference>
<dbReference type="InterPro" id="IPR036465">
    <property type="entry name" value="vWFA_dom_sf"/>
</dbReference>
<organism evidence="1 2">
    <name type="scientific">Xanthobacter autotrophicus (strain ATCC BAA-1158 / Py2)</name>
    <dbReference type="NCBI Taxonomy" id="78245"/>
    <lineage>
        <taxon>Bacteria</taxon>
        <taxon>Pseudomonadati</taxon>
        <taxon>Pseudomonadota</taxon>
        <taxon>Alphaproteobacteria</taxon>
        <taxon>Hyphomicrobiales</taxon>
        <taxon>Xanthobacteraceae</taxon>
        <taxon>Xanthobacter</taxon>
    </lineage>
</organism>
<dbReference type="EMBL" id="CP000781">
    <property type="protein sequence ID" value="ABS69762.1"/>
    <property type="molecule type" value="Genomic_DNA"/>
</dbReference>
<name>A7IP16_XANP2</name>
<dbReference type="Proteomes" id="UP000002417">
    <property type="component" value="Chromosome"/>
</dbReference>
<dbReference type="eggNOG" id="COG2304">
    <property type="taxonomic scope" value="Bacteria"/>
</dbReference>
<keyword evidence="2" id="KW-1185">Reference proteome</keyword>
<dbReference type="AlphaFoldDB" id="A7IP16"/>
<accession>A7IP16</accession>
<dbReference type="HOGENOM" id="CLU_1128360_0_0_5"/>
<evidence type="ECO:0008006" key="3">
    <source>
        <dbReference type="Google" id="ProtNLM"/>
    </source>
</evidence>
<gene>
    <name evidence="1" type="ordered locus">Xaut_4541</name>
</gene>
<dbReference type="Gene3D" id="3.40.50.410">
    <property type="entry name" value="von Willebrand factor, type A domain"/>
    <property type="match status" value="1"/>
</dbReference>
<protein>
    <recommendedName>
        <fullName evidence="3">VWA domain-containing protein</fullName>
    </recommendedName>
</protein>
<evidence type="ECO:0000313" key="2">
    <source>
        <dbReference type="Proteomes" id="UP000002417"/>
    </source>
</evidence>
<proteinExistence type="predicted"/>
<dbReference type="PhylomeDB" id="A7IP16"/>
<dbReference type="KEGG" id="xau:Xaut_4541"/>